<reference evidence="5 6" key="1">
    <citation type="journal article" date="2015" name="Fungal Genet. Biol.">
        <title>Evolution of novel wood decay mechanisms in Agaricales revealed by the genome sequences of Fistulina hepatica and Cylindrobasidium torrendii.</title>
        <authorList>
            <person name="Floudas D."/>
            <person name="Held B.W."/>
            <person name="Riley R."/>
            <person name="Nagy L.G."/>
            <person name="Koehler G."/>
            <person name="Ransdell A.S."/>
            <person name="Younus H."/>
            <person name="Chow J."/>
            <person name="Chiniquy J."/>
            <person name="Lipzen A."/>
            <person name="Tritt A."/>
            <person name="Sun H."/>
            <person name="Haridas S."/>
            <person name="LaButti K."/>
            <person name="Ohm R.A."/>
            <person name="Kues U."/>
            <person name="Blanchette R.A."/>
            <person name="Grigoriev I.V."/>
            <person name="Minto R.E."/>
            <person name="Hibbett D.S."/>
        </authorList>
    </citation>
    <scope>NUCLEOTIDE SEQUENCE [LARGE SCALE GENOMIC DNA]</scope>
    <source>
        <strain evidence="5 6">FP15055 ss-10</strain>
    </source>
</reference>
<evidence type="ECO:0000256" key="3">
    <source>
        <dbReference type="ARBA" id="ARBA00023002"/>
    </source>
</evidence>
<dbReference type="InterPro" id="IPR023753">
    <property type="entry name" value="FAD/NAD-binding_dom"/>
</dbReference>
<dbReference type="InterPro" id="IPR036188">
    <property type="entry name" value="FAD/NAD-bd_sf"/>
</dbReference>
<dbReference type="PRINTS" id="PR00368">
    <property type="entry name" value="FADPNR"/>
</dbReference>
<protein>
    <submittedName>
        <fullName evidence="5">Putative pyridine nucleotide-disulfide oxidoreductase</fullName>
    </submittedName>
</protein>
<proteinExistence type="inferred from homology"/>
<dbReference type="PRINTS" id="PR00469">
    <property type="entry name" value="PNDRDTASEII"/>
</dbReference>
<dbReference type="OrthoDB" id="10260355at2759"/>
<keyword evidence="6" id="KW-1185">Reference proteome</keyword>
<gene>
    <name evidence="5" type="ORF">CYLTODRAFT_398451</name>
</gene>
<dbReference type="SUPFAM" id="SSF51905">
    <property type="entry name" value="FAD/NAD(P)-binding domain"/>
    <property type="match status" value="1"/>
</dbReference>
<evidence type="ECO:0000313" key="5">
    <source>
        <dbReference type="EMBL" id="KIY66636.1"/>
    </source>
</evidence>
<comment type="similarity">
    <text evidence="1">Belongs to the class-II pyridine nucleotide-disulfide oxidoreductase family.</text>
</comment>
<feature type="domain" description="FAD/NAD(P)-binding" evidence="4">
    <location>
        <begin position="255"/>
        <end position="311"/>
    </location>
</feature>
<accession>A0A0D7BAT5</accession>
<dbReference type="InterPro" id="IPR050097">
    <property type="entry name" value="Ferredoxin-NADP_redctase_2"/>
</dbReference>
<organism evidence="5 6">
    <name type="scientific">Cylindrobasidium torrendii FP15055 ss-10</name>
    <dbReference type="NCBI Taxonomy" id="1314674"/>
    <lineage>
        <taxon>Eukaryota</taxon>
        <taxon>Fungi</taxon>
        <taxon>Dikarya</taxon>
        <taxon>Basidiomycota</taxon>
        <taxon>Agaricomycotina</taxon>
        <taxon>Agaricomycetes</taxon>
        <taxon>Agaricomycetidae</taxon>
        <taxon>Agaricales</taxon>
        <taxon>Marasmiineae</taxon>
        <taxon>Physalacriaceae</taxon>
        <taxon>Cylindrobasidium</taxon>
    </lineage>
</organism>
<dbReference type="PANTHER" id="PTHR48105">
    <property type="entry name" value="THIOREDOXIN REDUCTASE 1-RELATED-RELATED"/>
    <property type="match status" value="1"/>
</dbReference>
<dbReference type="Pfam" id="PF07992">
    <property type="entry name" value="Pyr_redox_2"/>
    <property type="match status" value="2"/>
</dbReference>
<evidence type="ECO:0000256" key="2">
    <source>
        <dbReference type="ARBA" id="ARBA00022630"/>
    </source>
</evidence>
<evidence type="ECO:0000256" key="1">
    <source>
        <dbReference type="ARBA" id="ARBA00009333"/>
    </source>
</evidence>
<dbReference type="GO" id="GO:0097237">
    <property type="term" value="P:cellular response to toxic substance"/>
    <property type="evidence" value="ECO:0007669"/>
    <property type="project" value="UniProtKB-ARBA"/>
</dbReference>
<evidence type="ECO:0000259" key="4">
    <source>
        <dbReference type="Pfam" id="PF07992"/>
    </source>
</evidence>
<keyword evidence="3" id="KW-0560">Oxidoreductase</keyword>
<keyword evidence="2" id="KW-0285">Flavoprotein</keyword>
<dbReference type="Proteomes" id="UP000054007">
    <property type="component" value="Unassembled WGS sequence"/>
</dbReference>
<evidence type="ECO:0000313" key="6">
    <source>
        <dbReference type="Proteomes" id="UP000054007"/>
    </source>
</evidence>
<name>A0A0D7BAT5_9AGAR</name>
<dbReference type="AlphaFoldDB" id="A0A0D7BAT5"/>
<dbReference type="STRING" id="1314674.A0A0D7BAT5"/>
<dbReference type="EMBL" id="KN880548">
    <property type="protein sequence ID" value="KIY66636.1"/>
    <property type="molecule type" value="Genomic_DNA"/>
</dbReference>
<dbReference type="Gene3D" id="3.50.50.60">
    <property type="entry name" value="FAD/NAD(P)-binding domain"/>
    <property type="match status" value="3"/>
</dbReference>
<dbReference type="GO" id="GO:0016491">
    <property type="term" value="F:oxidoreductase activity"/>
    <property type="evidence" value="ECO:0007669"/>
    <property type="project" value="UniProtKB-KW"/>
</dbReference>
<sequence>MSTKAIAPVFDALIIGGGPGGLSVALGMARQLHTAVVFDSKSYRNAHTPHMHNVVTWDHRAPQEFRDAARKNILERYKTIIFEDVKVERVSRAGGEGAFEAVDANGKTWRGRTLVLASGVEDKGASIQGFDECWIGGGIFHCLFCDGYECRDAPSSGVLAIDHLTAPRVVLHAARNAAQITPKKVTIYTNGNTALADELNVILSASGRPDAPFVVDARVISRLAKSASASGGDVTLHFDDGTPSVTEGFLAFHPATELKSPFAKDLGLELTPAGDIKVAAMPVGRTSDPDVFAVGDVTTPMRAVTNAMWQGAAVAGMVTAQIQAQKWGHPMLFGAE</sequence>
<feature type="domain" description="FAD/NAD(P)-binding" evidence="4">
    <location>
        <begin position="11"/>
        <end position="133"/>
    </location>
</feature>